<evidence type="ECO:0000313" key="4">
    <source>
        <dbReference type="Proteomes" id="UP000316726"/>
    </source>
</evidence>
<dbReference type="PANTHER" id="PTHR43721:SF9">
    <property type="entry name" value="GTP-BINDING PROTEIN 1"/>
    <property type="match status" value="1"/>
</dbReference>
<dbReference type="GO" id="GO:0005525">
    <property type="term" value="F:GTP binding"/>
    <property type="evidence" value="ECO:0007669"/>
    <property type="project" value="InterPro"/>
</dbReference>
<organism evidence="3 4">
    <name type="scientific">Chloropicon primus</name>
    <dbReference type="NCBI Taxonomy" id="1764295"/>
    <lineage>
        <taxon>Eukaryota</taxon>
        <taxon>Viridiplantae</taxon>
        <taxon>Chlorophyta</taxon>
        <taxon>Chloropicophyceae</taxon>
        <taxon>Chloropicales</taxon>
        <taxon>Chloropicaceae</taxon>
        <taxon>Chloropicon</taxon>
    </lineage>
</organism>
<dbReference type="InterPro" id="IPR027417">
    <property type="entry name" value="P-loop_NTPase"/>
</dbReference>
<gene>
    <name evidence="3" type="ORF">A3770_19p84360</name>
</gene>
<feature type="region of interest" description="Disordered" evidence="1">
    <location>
        <begin position="552"/>
        <end position="584"/>
    </location>
</feature>
<dbReference type="InterPro" id="IPR050055">
    <property type="entry name" value="EF-Tu_GTPase"/>
</dbReference>
<feature type="compositionally biased region" description="Gly residues" evidence="1">
    <location>
        <begin position="30"/>
        <end position="45"/>
    </location>
</feature>
<dbReference type="Pfam" id="PF00009">
    <property type="entry name" value="GTP_EFTU"/>
    <property type="match status" value="1"/>
</dbReference>
<feature type="domain" description="Tr-type G" evidence="2">
    <location>
        <begin position="298"/>
        <end position="545"/>
    </location>
</feature>
<dbReference type="GO" id="GO:0003746">
    <property type="term" value="F:translation elongation factor activity"/>
    <property type="evidence" value="ECO:0007669"/>
    <property type="project" value="TreeGrafter"/>
</dbReference>
<feature type="compositionally biased region" description="Low complexity" evidence="1">
    <location>
        <begin position="719"/>
        <end position="736"/>
    </location>
</feature>
<dbReference type="Gene3D" id="2.40.30.10">
    <property type="entry name" value="Translation factors"/>
    <property type="match status" value="1"/>
</dbReference>
<dbReference type="EMBL" id="CP031052">
    <property type="protein sequence ID" value="QDZ25918.1"/>
    <property type="molecule type" value="Genomic_DNA"/>
</dbReference>
<reference evidence="3 4" key="1">
    <citation type="submission" date="2018-07" db="EMBL/GenBank/DDBJ databases">
        <title>The complete nuclear genome of the prasinophyte Chloropicon primus (CCMP1205).</title>
        <authorList>
            <person name="Pombert J.-F."/>
            <person name="Otis C."/>
            <person name="Turmel M."/>
            <person name="Lemieux C."/>
        </authorList>
    </citation>
    <scope>NUCLEOTIDE SEQUENCE [LARGE SCALE GENOMIC DNA]</scope>
    <source>
        <strain evidence="3 4">CCMP1205</strain>
    </source>
</reference>
<evidence type="ECO:0000256" key="1">
    <source>
        <dbReference type="SAM" id="MobiDB-lite"/>
    </source>
</evidence>
<name>A0A5B8MYM2_9CHLO</name>
<dbReference type="Proteomes" id="UP000316726">
    <property type="component" value="Chromosome 19"/>
</dbReference>
<dbReference type="OrthoDB" id="248233at2759"/>
<dbReference type="PANTHER" id="PTHR43721">
    <property type="entry name" value="ELONGATION FACTOR TU-RELATED"/>
    <property type="match status" value="1"/>
</dbReference>
<feature type="region of interest" description="Disordered" evidence="1">
    <location>
        <begin position="1"/>
        <end position="143"/>
    </location>
</feature>
<accession>A0A5B8MYM2</accession>
<keyword evidence="4" id="KW-1185">Reference proteome</keyword>
<sequence length="880" mass="95050">MAGVIDGIRLGASLERGVEEEEGKGAAEEGQGGGDSLGEGLGGTGSRRTFAFTVNLDEEVERRESKLDKCRERERKKREGRARQCGSHGVGPSSSTRRDQEEGGAGRGGESVCSCGGVSVSTTSGSGRGRGERRRSGPKLWLGRENPEGNVEYKLKLVKVSCNRLEHLVTQMKFRFSESSGDERGTCVYYLGVQDDGFCRGLVQRELKETLGTLISMCAILAGSGGAKPRPFGEGSFDFLDGLIERHAAGQDFSLDPFLGGELFTMKVTLLEGYEGKYASVHVRLIPKQHAYSYTELRVAMCGAHDAGKSTLMSVLTHGEHRKPLLCNGMGQARSRVFTHRHEVESGRTSSIAHEVLAYGKNGLCLNYQTDSVCWPLSPVEMSREAGKMLRLFDLSGHERYLKTTCYGLTCLVPDFVMLIVSAQEGVSEMTREHAALARVLGAPIFVVMTKIDLTPSSSLEGEEDAKSLESLHVYKEVKALLGENSCTELVQTIEQARELGKRLGKQPASSGECGGAAADAIVPVLGVSCVSGDGMTLLHAFLKKLRPRDWRRRNSNTKSPAPEFSDSLAGNHAQQSQPSEALQQQQQMQLLHFQVYKTFEVPAVGHVLFGTVLSGKIKVGYQLLLGPMEDGSFSPVRVKSIERSQVPVNKLAVGQTGTLALDFKHHEGEKRGFRWESSERARLDLHDLGGSGKAPGSGKPEESSSINIPCKASAEKAGSPPHSHSFSPSSGGSPPTKKGTVLLRGLTPSAARSFRAVMKLVKDSFCGESSDLSVIDDITFLSKVLKGSTVVVHCGSIRQAAAIASCRALSDLGESGVSAQVYQALEDIVSLKQEEIHFYSLPLLVDLKFLHWAEWMPKGSTVVLRNQQTGRLGGVGLVH</sequence>
<dbReference type="InterPro" id="IPR009000">
    <property type="entry name" value="Transl_B-barrel_sf"/>
</dbReference>
<dbReference type="Gene3D" id="3.40.50.300">
    <property type="entry name" value="P-loop containing nucleotide triphosphate hydrolases"/>
    <property type="match status" value="1"/>
</dbReference>
<dbReference type="InterPro" id="IPR000795">
    <property type="entry name" value="T_Tr_GTP-bd_dom"/>
</dbReference>
<evidence type="ECO:0000313" key="3">
    <source>
        <dbReference type="EMBL" id="QDZ25918.1"/>
    </source>
</evidence>
<dbReference type="SUPFAM" id="SSF52540">
    <property type="entry name" value="P-loop containing nucleoside triphosphate hydrolases"/>
    <property type="match status" value="1"/>
</dbReference>
<evidence type="ECO:0000259" key="2">
    <source>
        <dbReference type="Pfam" id="PF00009"/>
    </source>
</evidence>
<feature type="compositionally biased region" description="Basic and acidic residues" evidence="1">
    <location>
        <begin position="60"/>
        <end position="73"/>
    </location>
</feature>
<feature type="compositionally biased region" description="Low complexity" evidence="1">
    <location>
        <begin position="575"/>
        <end position="584"/>
    </location>
</feature>
<protein>
    <submittedName>
        <fullName evidence="3">GTP-binding protein</fullName>
    </submittedName>
</protein>
<feature type="compositionally biased region" description="Low complexity" evidence="1">
    <location>
        <begin position="110"/>
        <end position="125"/>
    </location>
</feature>
<dbReference type="SUPFAM" id="SSF50447">
    <property type="entry name" value="Translation proteins"/>
    <property type="match status" value="1"/>
</dbReference>
<proteinExistence type="predicted"/>
<feature type="region of interest" description="Disordered" evidence="1">
    <location>
        <begin position="687"/>
        <end position="742"/>
    </location>
</feature>
<dbReference type="GO" id="GO:0003924">
    <property type="term" value="F:GTPase activity"/>
    <property type="evidence" value="ECO:0007669"/>
    <property type="project" value="InterPro"/>
</dbReference>
<dbReference type="AlphaFoldDB" id="A0A5B8MYM2"/>